<dbReference type="PANTHER" id="PTHR34047">
    <property type="entry name" value="NUCLEAR INTRON MATURASE 1, MITOCHONDRIAL-RELATED"/>
    <property type="match status" value="1"/>
</dbReference>
<dbReference type="KEGG" id="xba:C7S18_04405"/>
<feature type="domain" description="Reverse transcriptase" evidence="10">
    <location>
        <begin position="56"/>
        <end position="266"/>
    </location>
</feature>
<dbReference type="GO" id="GO:0003723">
    <property type="term" value="F:RNA binding"/>
    <property type="evidence" value="ECO:0007669"/>
    <property type="project" value="InterPro"/>
</dbReference>
<evidence type="ECO:0000256" key="9">
    <source>
        <dbReference type="ARBA" id="ARBA00048173"/>
    </source>
</evidence>
<accession>A0A2P1PNR5</accession>
<evidence type="ECO:0000256" key="8">
    <source>
        <dbReference type="ARBA" id="ARBA00034120"/>
    </source>
</evidence>
<dbReference type="InterPro" id="IPR000477">
    <property type="entry name" value="RT_dom"/>
</dbReference>
<comment type="similarity">
    <text evidence="8">Belongs to the bacterial reverse transcriptase family.</text>
</comment>
<evidence type="ECO:0000256" key="6">
    <source>
        <dbReference type="ARBA" id="ARBA00022918"/>
    </source>
</evidence>
<dbReference type="AlphaFoldDB" id="A0A2P1PNR5"/>
<keyword evidence="12" id="KW-1185">Reference proteome</keyword>
<gene>
    <name evidence="11" type="ORF">C7S18_04405</name>
</gene>
<dbReference type="PROSITE" id="PS50878">
    <property type="entry name" value="RT_POL"/>
    <property type="match status" value="1"/>
</dbReference>
<dbReference type="RefSeq" id="WP_106890412.1">
    <property type="nucleotide sequence ID" value="NZ_CP027860.1"/>
</dbReference>
<sequence>MRILNTIESWEAYFEDVCLREDIAAAHLKIISAQLKSGVPVIFDVEHLSLLLGVSSTYLASAVSVPRYHYRDFAIPKKRGGVRTISAPRAALKGVQRWILDNILNCFLPHKCAFGFRAKKSILNHARTHCTAGRILKLDVAEFFPSIKLDRVIGLFKSFGYTPGVAFTLASLCCLDRQLPQGAPTSPAISNLVCRRLDNRLHAFASKNRFRYSRYADDIALSGRDLNSSVIQIIRGILAEEGFALRDDKTRIYGVHSKRILTGLSASLDGVKLPREDRRQLRSVCHQIRKFGFLSYLANNKIRDPMFLARLIGRFSFWCYIEPENAFASEALAHLRGVERQFLAARS</sequence>
<reference evidence="11 12" key="1">
    <citation type="submission" date="2018-03" db="EMBL/GenBank/DDBJ databases">
        <title>Ahniella affigens gen. nov., sp. nov., a gammaproteobacterium isolated from sandy soil near a stream.</title>
        <authorList>
            <person name="Ko Y."/>
            <person name="Kim J.-H."/>
        </authorList>
    </citation>
    <scope>NUCLEOTIDE SEQUENCE [LARGE SCALE GENOMIC DNA]</scope>
    <source>
        <strain evidence="11 12">D13</strain>
    </source>
</reference>
<evidence type="ECO:0000256" key="1">
    <source>
        <dbReference type="ARBA" id="ARBA00012493"/>
    </source>
</evidence>
<dbReference type="OrthoDB" id="5949614at2"/>
<dbReference type="SUPFAM" id="SSF56672">
    <property type="entry name" value="DNA/RNA polymerases"/>
    <property type="match status" value="1"/>
</dbReference>
<evidence type="ECO:0000259" key="10">
    <source>
        <dbReference type="PROSITE" id="PS50878"/>
    </source>
</evidence>
<dbReference type="GO" id="GO:0046872">
    <property type="term" value="F:metal ion binding"/>
    <property type="evidence" value="ECO:0007669"/>
    <property type="project" value="UniProtKB-KW"/>
</dbReference>
<keyword evidence="3" id="KW-0548">Nucleotidyltransferase</keyword>
<keyword evidence="2" id="KW-0808">Transferase</keyword>
<dbReference type="InterPro" id="IPR043502">
    <property type="entry name" value="DNA/RNA_pol_sf"/>
</dbReference>
<organism evidence="11 12">
    <name type="scientific">Ahniella affigens</name>
    <dbReference type="NCBI Taxonomy" id="2021234"/>
    <lineage>
        <taxon>Bacteria</taxon>
        <taxon>Pseudomonadati</taxon>
        <taxon>Pseudomonadota</taxon>
        <taxon>Gammaproteobacteria</taxon>
        <taxon>Lysobacterales</taxon>
        <taxon>Rhodanobacteraceae</taxon>
        <taxon>Ahniella</taxon>
    </lineage>
</organism>
<reference evidence="11 12" key="2">
    <citation type="submission" date="2018-03" db="EMBL/GenBank/DDBJ databases">
        <authorList>
            <person name="Keele B.F."/>
        </authorList>
    </citation>
    <scope>NUCLEOTIDE SEQUENCE [LARGE SCALE GENOMIC DNA]</scope>
    <source>
        <strain evidence="11 12">D13</strain>
    </source>
</reference>
<dbReference type="EMBL" id="CP027860">
    <property type="protein sequence ID" value="AVP96483.1"/>
    <property type="molecule type" value="Genomic_DNA"/>
</dbReference>
<comment type="catalytic activity">
    <reaction evidence="9">
        <text>DNA(n) + a 2'-deoxyribonucleoside 5'-triphosphate = DNA(n+1) + diphosphate</text>
        <dbReference type="Rhea" id="RHEA:22508"/>
        <dbReference type="Rhea" id="RHEA-COMP:17339"/>
        <dbReference type="Rhea" id="RHEA-COMP:17340"/>
        <dbReference type="ChEBI" id="CHEBI:33019"/>
        <dbReference type="ChEBI" id="CHEBI:61560"/>
        <dbReference type="ChEBI" id="CHEBI:173112"/>
        <dbReference type="EC" id="2.7.7.49"/>
    </reaction>
</comment>
<keyword evidence="4" id="KW-0479">Metal-binding</keyword>
<evidence type="ECO:0000256" key="7">
    <source>
        <dbReference type="ARBA" id="ARBA00023118"/>
    </source>
</evidence>
<dbReference type="GO" id="GO:0051607">
    <property type="term" value="P:defense response to virus"/>
    <property type="evidence" value="ECO:0007669"/>
    <property type="project" value="UniProtKB-KW"/>
</dbReference>
<protein>
    <recommendedName>
        <fullName evidence="1">RNA-directed DNA polymerase</fullName>
        <ecNumber evidence="1">2.7.7.49</ecNumber>
    </recommendedName>
</protein>
<dbReference type="EC" id="2.7.7.49" evidence="1"/>
<dbReference type="Pfam" id="PF00078">
    <property type="entry name" value="RVT_1"/>
    <property type="match status" value="1"/>
</dbReference>
<evidence type="ECO:0000256" key="5">
    <source>
        <dbReference type="ARBA" id="ARBA00022842"/>
    </source>
</evidence>
<evidence type="ECO:0000313" key="11">
    <source>
        <dbReference type="EMBL" id="AVP96483.1"/>
    </source>
</evidence>
<keyword evidence="7" id="KW-0051">Antiviral defense</keyword>
<dbReference type="Proteomes" id="UP000241074">
    <property type="component" value="Chromosome"/>
</dbReference>
<name>A0A2P1PNR5_9GAMM</name>
<proteinExistence type="inferred from homology"/>
<dbReference type="PANTHER" id="PTHR34047:SF7">
    <property type="entry name" value="RNA-DIRECTED DNA POLYMERASE"/>
    <property type="match status" value="1"/>
</dbReference>
<evidence type="ECO:0000256" key="4">
    <source>
        <dbReference type="ARBA" id="ARBA00022723"/>
    </source>
</evidence>
<evidence type="ECO:0000256" key="2">
    <source>
        <dbReference type="ARBA" id="ARBA00022679"/>
    </source>
</evidence>
<evidence type="ECO:0000313" key="12">
    <source>
        <dbReference type="Proteomes" id="UP000241074"/>
    </source>
</evidence>
<dbReference type="CDD" id="cd03487">
    <property type="entry name" value="RT_Bac_retron_II"/>
    <property type="match status" value="1"/>
</dbReference>
<keyword evidence="5" id="KW-0460">Magnesium</keyword>
<dbReference type="GO" id="GO:0003964">
    <property type="term" value="F:RNA-directed DNA polymerase activity"/>
    <property type="evidence" value="ECO:0007669"/>
    <property type="project" value="UniProtKB-KW"/>
</dbReference>
<dbReference type="PRINTS" id="PR00866">
    <property type="entry name" value="RNADNAPOLMS"/>
</dbReference>
<evidence type="ECO:0000256" key="3">
    <source>
        <dbReference type="ARBA" id="ARBA00022695"/>
    </source>
</evidence>
<dbReference type="InterPro" id="IPR000123">
    <property type="entry name" value="Reverse_transcriptase_msDNA"/>
</dbReference>
<dbReference type="InterPro" id="IPR051083">
    <property type="entry name" value="GrpII_Intron_Splice-Mob/Def"/>
</dbReference>
<keyword evidence="6 11" id="KW-0695">RNA-directed DNA polymerase</keyword>